<evidence type="ECO:0000313" key="2">
    <source>
        <dbReference type="Proteomes" id="UP001396334"/>
    </source>
</evidence>
<accession>A0ABR2P808</accession>
<protein>
    <submittedName>
        <fullName evidence="1">Uncharacterized protein</fullName>
    </submittedName>
</protein>
<comment type="caution">
    <text evidence="1">The sequence shown here is derived from an EMBL/GenBank/DDBJ whole genome shotgun (WGS) entry which is preliminary data.</text>
</comment>
<gene>
    <name evidence="1" type="ORF">V6N11_047799</name>
</gene>
<name>A0ABR2P808_9ROSI</name>
<reference evidence="1 2" key="1">
    <citation type="journal article" date="2024" name="G3 (Bethesda)">
        <title>Genome assembly of Hibiscus sabdariffa L. provides insights into metabolisms of medicinal natural products.</title>
        <authorList>
            <person name="Kim T."/>
        </authorList>
    </citation>
    <scope>NUCLEOTIDE SEQUENCE [LARGE SCALE GENOMIC DNA]</scope>
    <source>
        <strain evidence="1">TK-2024</strain>
        <tissue evidence="1">Old leaves</tissue>
    </source>
</reference>
<evidence type="ECO:0000313" key="1">
    <source>
        <dbReference type="EMBL" id="KAK8984578.1"/>
    </source>
</evidence>
<dbReference type="EMBL" id="JBBPBN010000077">
    <property type="protein sequence ID" value="KAK8984578.1"/>
    <property type="molecule type" value="Genomic_DNA"/>
</dbReference>
<keyword evidence="2" id="KW-1185">Reference proteome</keyword>
<dbReference type="Proteomes" id="UP001396334">
    <property type="component" value="Unassembled WGS sequence"/>
</dbReference>
<sequence length="123" mass="13607">MIAHSKKGNLHVYVERQVDIPHYADEDQVNEDIDVMFESTDGGTCEDNGGGPNSCIGDTSNVVGSHQKMTKQDASFDVKVDDFSAFGDCCNEVGYYIDRDDGSGDEIDYIHSSEVMTVRKMQK</sequence>
<proteinExistence type="predicted"/>
<organism evidence="1 2">
    <name type="scientific">Hibiscus sabdariffa</name>
    <name type="common">roselle</name>
    <dbReference type="NCBI Taxonomy" id="183260"/>
    <lineage>
        <taxon>Eukaryota</taxon>
        <taxon>Viridiplantae</taxon>
        <taxon>Streptophyta</taxon>
        <taxon>Embryophyta</taxon>
        <taxon>Tracheophyta</taxon>
        <taxon>Spermatophyta</taxon>
        <taxon>Magnoliopsida</taxon>
        <taxon>eudicotyledons</taxon>
        <taxon>Gunneridae</taxon>
        <taxon>Pentapetalae</taxon>
        <taxon>rosids</taxon>
        <taxon>malvids</taxon>
        <taxon>Malvales</taxon>
        <taxon>Malvaceae</taxon>
        <taxon>Malvoideae</taxon>
        <taxon>Hibiscus</taxon>
    </lineage>
</organism>